<dbReference type="EMBL" id="CP036434">
    <property type="protein sequence ID" value="QDV04959.1"/>
    <property type="molecule type" value="Genomic_DNA"/>
</dbReference>
<keyword evidence="7" id="KW-1185">Reference proteome</keyword>
<sequence precursor="true">MAFQGAPLRSVFGLASVLGLALFATSSVGTAVVASGPPGGPRGTPVRVMIDPGHGGAAPGAAANGIVEKDINLTVALRLRELLELDTLDTSGGGEWDVRMTRETDVTVSLTERSTMANAWPADRFLSIHHNGFTDPAADGTITFSFANGTTSAALRDVIHQEIVAALGLDDRGTAAANFHVLRETTMPAVLTEAGFLTSPSDAAILMMPASIEAQARAEMYGLQRHYGHAPYLPTDGPTTYCTAKVASPGCVPSIGSTGTASLSSSDLVVYCTDVVSEQFGLLIWGRAELNLPLNGGTLCVGNGLRRTPVQFSYGLGGGNCSGRLELAMDSAFLNSSGMLAGEDIFCQWWFRDPALYPNPPVGLSDGLRFRVVP</sequence>
<dbReference type="GO" id="GO:0009253">
    <property type="term" value="P:peptidoglycan catabolic process"/>
    <property type="evidence" value="ECO:0007669"/>
    <property type="project" value="InterPro"/>
</dbReference>
<dbReference type="SUPFAM" id="SSF53187">
    <property type="entry name" value="Zn-dependent exopeptidases"/>
    <property type="match status" value="1"/>
</dbReference>
<evidence type="ECO:0000259" key="5">
    <source>
        <dbReference type="SMART" id="SM00646"/>
    </source>
</evidence>
<reference evidence="6 7" key="1">
    <citation type="submission" date="2019-02" db="EMBL/GenBank/DDBJ databases">
        <title>Deep-cultivation of Planctomycetes and their phenomic and genomic characterization uncovers novel biology.</title>
        <authorList>
            <person name="Wiegand S."/>
            <person name="Jogler M."/>
            <person name="Boedeker C."/>
            <person name="Pinto D."/>
            <person name="Vollmers J."/>
            <person name="Rivas-Marin E."/>
            <person name="Kohn T."/>
            <person name="Peeters S.H."/>
            <person name="Heuer A."/>
            <person name="Rast P."/>
            <person name="Oberbeckmann S."/>
            <person name="Bunk B."/>
            <person name="Jeske O."/>
            <person name="Meyerdierks A."/>
            <person name="Storesund J.E."/>
            <person name="Kallscheuer N."/>
            <person name="Luecker S."/>
            <person name="Lage O.M."/>
            <person name="Pohl T."/>
            <person name="Merkel B.J."/>
            <person name="Hornburger P."/>
            <person name="Mueller R.-W."/>
            <person name="Bruemmer F."/>
            <person name="Labrenz M."/>
            <person name="Spormann A.M."/>
            <person name="Op den Camp H."/>
            <person name="Overmann J."/>
            <person name="Amann R."/>
            <person name="Jetten M.S.M."/>
            <person name="Mascher T."/>
            <person name="Medema M.H."/>
            <person name="Devos D.P."/>
            <person name="Kaster A.-K."/>
            <person name="Ovreas L."/>
            <person name="Rohde M."/>
            <person name="Galperin M.Y."/>
            <person name="Jogler C."/>
        </authorList>
    </citation>
    <scope>NUCLEOTIDE SEQUENCE [LARGE SCALE GENOMIC DNA]</scope>
    <source>
        <strain evidence="6 7">Poly30</strain>
    </source>
</reference>
<dbReference type="GO" id="GO:0008745">
    <property type="term" value="F:N-acetylmuramoyl-L-alanine amidase activity"/>
    <property type="evidence" value="ECO:0007669"/>
    <property type="project" value="UniProtKB-EC"/>
</dbReference>
<dbReference type="InterPro" id="IPR002508">
    <property type="entry name" value="MurNAc-LAA_cat"/>
</dbReference>
<dbReference type="Pfam" id="PF01520">
    <property type="entry name" value="Amidase_3"/>
    <property type="match status" value="1"/>
</dbReference>
<dbReference type="CDD" id="cd02696">
    <property type="entry name" value="MurNAc-LAA"/>
    <property type="match status" value="1"/>
</dbReference>
<keyword evidence="3 6" id="KW-0378">Hydrolase</keyword>
<organism evidence="6 7">
    <name type="scientific">Saltatorellus ferox</name>
    <dbReference type="NCBI Taxonomy" id="2528018"/>
    <lineage>
        <taxon>Bacteria</taxon>
        <taxon>Pseudomonadati</taxon>
        <taxon>Planctomycetota</taxon>
        <taxon>Planctomycetia</taxon>
        <taxon>Planctomycetia incertae sedis</taxon>
        <taxon>Saltatorellus</taxon>
    </lineage>
</organism>
<keyword evidence="4" id="KW-0732">Signal</keyword>
<dbReference type="InterPro" id="IPR050695">
    <property type="entry name" value="N-acetylmuramoyl_amidase_3"/>
</dbReference>
<dbReference type="Proteomes" id="UP000320390">
    <property type="component" value="Chromosome"/>
</dbReference>
<dbReference type="RefSeq" id="WP_419190862.1">
    <property type="nucleotide sequence ID" value="NZ_CP036434.1"/>
</dbReference>
<evidence type="ECO:0000256" key="1">
    <source>
        <dbReference type="ARBA" id="ARBA00001561"/>
    </source>
</evidence>
<dbReference type="AlphaFoldDB" id="A0A518ELJ3"/>
<evidence type="ECO:0000256" key="2">
    <source>
        <dbReference type="ARBA" id="ARBA00011901"/>
    </source>
</evidence>
<evidence type="ECO:0000313" key="7">
    <source>
        <dbReference type="Proteomes" id="UP000320390"/>
    </source>
</evidence>
<dbReference type="EC" id="3.5.1.28" evidence="2"/>
<feature type="domain" description="MurNAc-LAA" evidence="5">
    <location>
        <begin position="114"/>
        <end position="224"/>
    </location>
</feature>
<dbReference type="PANTHER" id="PTHR30404:SF0">
    <property type="entry name" value="N-ACETYLMURAMOYL-L-ALANINE AMIDASE AMIC"/>
    <property type="match status" value="1"/>
</dbReference>
<feature type="signal peptide" evidence="4">
    <location>
        <begin position="1"/>
        <end position="31"/>
    </location>
</feature>
<evidence type="ECO:0000256" key="3">
    <source>
        <dbReference type="ARBA" id="ARBA00022801"/>
    </source>
</evidence>
<proteinExistence type="predicted"/>
<dbReference type="PANTHER" id="PTHR30404">
    <property type="entry name" value="N-ACETYLMURAMOYL-L-ALANINE AMIDASE"/>
    <property type="match status" value="1"/>
</dbReference>
<dbReference type="SMART" id="SM00646">
    <property type="entry name" value="Ami_3"/>
    <property type="match status" value="1"/>
</dbReference>
<gene>
    <name evidence="6" type="primary">amiA_1</name>
    <name evidence="6" type="ORF">Poly30_04540</name>
</gene>
<dbReference type="Gene3D" id="3.40.630.40">
    <property type="entry name" value="Zn-dependent exopeptidases"/>
    <property type="match status" value="1"/>
</dbReference>
<evidence type="ECO:0000313" key="6">
    <source>
        <dbReference type="EMBL" id="QDV04959.1"/>
    </source>
</evidence>
<feature type="chain" id="PRO_5021838819" description="N-acetylmuramoyl-L-alanine amidase" evidence="4">
    <location>
        <begin position="32"/>
        <end position="374"/>
    </location>
</feature>
<accession>A0A518ELJ3</accession>
<evidence type="ECO:0000256" key="4">
    <source>
        <dbReference type="SAM" id="SignalP"/>
    </source>
</evidence>
<dbReference type="GO" id="GO:0030288">
    <property type="term" value="C:outer membrane-bounded periplasmic space"/>
    <property type="evidence" value="ECO:0007669"/>
    <property type="project" value="TreeGrafter"/>
</dbReference>
<name>A0A518ELJ3_9BACT</name>
<comment type="catalytic activity">
    <reaction evidence="1">
        <text>Hydrolyzes the link between N-acetylmuramoyl residues and L-amino acid residues in certain cell-wall glycopeptides.</text>
        <dbReference type="EC" id="3.5.1.28"/>
    </reaction>
</comment>
<protein>
    <recommendedName>
        <fullName evidence="2">N-acetylmuramoyl-L-alanine amidase</fullName>
        <ecNumber evidence="2">3.5.1.28</ecNumber>
    </recommendedName>
</protein>